<keyword evidence="2 5" id="KW-0812">Transmembrane</keyword>
<gene>
    <name evidence="6" type="ORF">HNQ59_000156</name>
</gene>
<keyword evidence="3 5" id="KW-1133">Transmembrane helix</keyword>
<dbReference type="GO" id="GO:0016020">
    <property type="term" value="C:membrane"/>
    <property type="evidence" value="ECO:0007669"/>
    <property type="project" value="UniProtKB-SubCell"/>
</dbReference>
<dbReference type="AlphaFoldDB" id="A0A840MC43"/>
<dbReference type="Proteomes" id="UP000575898">
    <property type="component" value="Unassembled WGS sequence"/>
</dbReference>
<keyword evidence="4 5" id="KW-0472">Membrane</keyword>
<accession>A0A840MC43</accession>
<keyword evidence="7" id="KW-1185">Reference proteome</keyword>
<protein>
    <submittedName>
        <fullName evidence="6">Putative MAPEG superfamily protein</fullName>
    </submittedName>
</protein>
<evidence type="ECO:0000313" key="6">
    <source>
        <dbReference type="EMBL" id="MBB5016894.1"/>
    </source>
</evidence>
<dbReference type="RefSeq" id="WP_184033817.1">
    <property type="nucleotide sequence ID" value="NZ_JACHHY010000001.1"/>
</dbReference>
<evidence type="ECO:0000256" key="2">
    <source>
        <dbReference type="ARBA" id="ARBA00022692"/>
    </source>
</evidence>
<reference evidence="6 7" key="1">
    <citation type="submission" date="2020-08" db="EMBL/GenBank/DDBJ databases">
        <title>Genomic Encyclopedia of Type Strains, Phase IV (KMG-IV): sequencing the most valuable type-strain genomes for metagenomic binning, comparative biology and taxonomic classification.</title>
        <authorList>
            <person name="Goeker M."/>
        </authorList>
    </citation>
    <scope>NUCLEOTIDE SEQUENCE [LARGE SCALE GENOMIC DNA]</scope>
    <source>
        <strain evidence="6 7">DSM 27165</strain>
    </source>
</reference>
<comment type="caution">
    <text evidence="6">The sequence shown here is derived from an EMBL/GenBank/DDBJ whole genome shotgun (WGS) entry which is preliminary data.</text>
</comment>
<evidence type="ECO:0000256" key="5">
    <source>
        <dbReference type="SAM" id="Phobius"/>
    </source>
</evidence>
<comment type="subcellular location">
    <subcellularLocation>
        <location evidence="1">Membrane</location>
    </subcellularLocation>
</comment>
<evidence type="ECO:0000256" key="3">
    <source>
        <dbReference type="ARBA" id="ARBA00022989"/>
    </source>
</evidence>
<sequence>MTAAYWCVMISALMPIIWVALAKAQPGYNNRAPRPYLDKLEGWRKRASWAQQNSWEALAMFAPAVLLAQQAHAPQDRIDTLAIAFVLIRLVYGLCYLADQQALRSLVWFAGIGCTIGIYLAPL</sequence>
<proteinExistence type="predicted"/>
<evidence type="ECO:0000256" key="4">
    <source>
        <dbReference type="ARBA" id="ARBA00023136"/>
    </source>
</evidence>
<feature type="transmembrane region" description="Helical" evidence="5">
    <location>
        <begin position="80"/>
        <end position="98"/>
    </location>
</feature>
<dbReference type="PANTHER" id="PTHR35371">
    <property type="entry name" value="INNER MEMBRANE PROTEIN"/>
    <property type="match status" value="1"/>
</dbReference>
<dbReference type="PANTHER" id="PTHR35371:SF1">
    <property type="entry name" value="BLR7753 PROTEIN"/>
    <property type="match status" value="1"/>
</dbReference>
<dbReference type="Gene3D" id="1.20.120.550">
    <property type="entry name" value="Membrane associated eicosanoid/glutathione metabolism-like domain"/>
    <property type="match status" value="1"/>
</dbReference>
<dbReference type="InterPro" id="IPR023352">
    <property type="entry name" value="MAPEG-like_dom_sf"/>
</dbReference>
<dbReference type="EMBL" id="JACHHY010000001">
    <property type="protein sequence ID" value="MBB5016894.1"/>
    <property type="molecule type" value="Genomic_DNA"/>
</dbReference>
<dbReference type="SUPFAM" id="SSF161084">
    <property type="entry name" value="MAPEG domain-like"/>
    <property type="match status" value="1"/>
</dbReference>
<dbReference type="Pfam" id="PF01124">
    <property type="entry name" value="MAPEG"/>
    <property type="match status" value="1"/>
</dbReference>
<evidence type="ECO:0000256" key="1">
    <source>
        <dbReference type="ARBA" id="ARBA00004370"/>
    </source>
</evidence>
<organism evidence="6 7">
    <name type="scientific">Chitinivorax tropicus</name>
    <dbReference type="NCBI Taxonomy" id="714531"/>
    <lineage>
        <taxon>Bacteria</taxon>
        <taxon>Pseudomonadati</taxon>
        <taxon>Pseudomonadota</taxon>
        <taxon>Betaproteobacteria</taxon>
        <taxon>Chitinivorax</taxon>
    </lineage>
</organism>
<evidence type="ECO:0000313" key="7">
    <source>
        <dbReference type="Proteomes" id="UP000575898"/>
    </source>
</evidence>
<feature type="transmembrane region" description="Helical" evidence="5">
    <location>
        <begin position="105"/>
        <end position="122"/>
    </location>
</feature>
<dbReference type="InterPro" id="IPR001129">
    <property type="entry name" value="Membr-assoc_MAPEG"/>
</dbReference>
<name>A0A840MC43_9PROT</name>